<dbReference type="AlphaFoldDB" id="A0A7S3P7F5"/>
<protein>
    <submittedName>
        <fullName evidence="2">Uncharacterized protein</fullName>
    </submittedName>
</protein>
<reference evidence="2" key="1">
    <citation type="submission" date="2021-01" db="EMBL/GenBank/DDBJ databases">
        <authorList>
            <person name="Corre E."/>
            <person name="Pelletier E."/>
            <person name="Niang G."/>
            <person name="Scheremetjew M."/>
            <person name="Finn R."/>
            <person name="Kale V."/>
            <person name="Holt S."/>
            <person name="Cochrane G."/>
            <person name="Meng A."/>
            <person name="Brown T."/>
            <person name="Cohen L."/>
        </authorList>
    </citation>
    <scope>NUCLEOTIDE SEQUENCE</scope>
    <source>
        <strain evidence="2">CCMP127</strain>
    </source>
</reference>
<evidence type="ECO:0000256" key="1">
    <source>
        <dbReference type="SAM" id="MobiDB-lite"/>
    </source>
</evidence>
<gene>
    <name evidence="2" type="ORF">ACOF00016_LOCUS10240</name>
</gene>
<evidence type="ECO:0000313" key="2">
    <source>
        <dbReference type="EMBL" id="CAE0412982.1"/>
    </source>
</evidence>
<name>A0A7S3P7F5_9STRA</name>
<proteinExistence type="predicted"/>
<organism evidence="2">
    <name type="scientific">Amphora coffeiformis</name>
    <dbReference type="NCBI Taxonomy" id="265554"/>
    <lineage>
        <taxon>Eukaryota</taxon>
        <taxon>Sar</taxon>
        <taxon>Stramenopiles</taxon>
        <taxon>Ochrophyta</taxon>
        <taxon>Bacillariophyta</taxon>
        <taxon>Bacillariophyceae</taxon>
        <taxon>Bacillariophycidae</taxon>
        <taxon>Thalassiophysales</taxon>
        <taxon>Catenulaceae</taxon>
        <taxon>Amphora</taxon>
    </lineage>
</organism>
<accession>A0A7S3P7F5</accession>
<sequence length="107" mass="11821">MNAFLLREVLSRGASVTIIQDNAASSVARPVKQDSPPRVNQRSLLCRWQSAPKLSHKSSGGDRPPTLRRRSEPRLSCSEKIPSPDMKPLTLMKALTLNGHRNSIPIP</sequence>
<dbReference type="EMBL" id="HBIM01012468">
    <property type="protein sequence ID" value="CAE0412982.1"/>
    <property type="molecule type" value="Transcribed_RNA"/>
</dbReference>
<feature type="region of interest" description="Disordered" evidence="1">
    <location>
        <begin position="26"/>
        <end position="87"/>
    </location>
</feature>